<keyword evidence="2" id="KW-1185">Reference proteome</keyword>
<reference evidence="1" key="1">
    <citation type="submission" date="2021-06" db="EMBL/GenBank/DDBJ databases">
        <authorList>
            <person name="Kallberg Y."/>
            <person name="Tangrot J."/>
            <person name="Rosling A."/>
        </authorList>
    </citation>
    <scope>NUCLEOTIDE SEQUENCE</scope>
    <source>
        <strain evidence="1">MA453B</strain>
    </source>
</reference>
<gene>
    <name evidence="1" type="ORF">DERYTH_LOCUS8747</name>
</gene>
<evidence type="ECO:0000313" key="2">
    <source>
        <dbReference type="Proteomes" id="UP000789405"/>
    </source>
</evidence>
<dbReference type="Proteomes" id="UP000789405">
    <property type="component" value="Unassembled WGS sequence"/>
</dbReference>
<dbReference type="EMBL" id="CAJVPY010004580">
    <property type="protein sequence ID" value="CAG8623196.1"/>
    <property type="molecule type" value="Genomic_DNA"/>
</dbReference>
<accession>A0A9N9GP73</accession>
<evidence type="ECO:0000313" key="1">
    <source>
        <dbReference type="EMBL" id="CAG8623196.1"/>
    </source>
</evidence>
<dbReference type="AlphaFoldDB" id="A0A9N9GP73"/>
<dbReference type="OrthoDB" id="2370394at2759"/>
<proteinExistence type="predicted"/>
<organism evidence="1 2">
    <name type="scientific">Dentiscutata erythropus</name>
    <dbReference type="NCBI Taxonomy" id="1348616"/>
    <lineage>
        <taxon>Eukaryota</taxon>
        <taxon>Fungi</taxon>
        <taxon>Fungi incertae sedis</taxon>
        <taxon>Mucoromycota</taxon>
        <taxon>Glomeromycotina</taxon>
        <taxon>Glomeromycetes</taxon>
        <taxon>Diversisporales</taxon>
        <taxon>Gigasporaceae</taxon>
        <taxon>Dentiscutata</taxon>
    </lineage>
</organism>
<protein>
    <submittedName>
        <fullName evidence="1">22682_t:CDS:1</fullName>
    </submittedName>
</protein>
<name>A0A9N9GP73_9GLOM</name>
<comment type="caution">
    <text evidence="1">The sequence shown here is derived from an EMBL/GenBank/DDBJ whole genome shotgun (WGS) entry which is preliminary data.</text>
</comment>
<sequence>MNEELEDFLVIRKKTEGSYFMSEKSNDHVMHKEAMNSFDSEFESDVLGSHDNTSFQTEIGPSSLFSGKEFDTWEECELFLNKLVKNRGFHLVKDHICRENGVLHRRTYLYDHGGFYESNTEKDTNTKKT</sequence>